<name>A0A6A6RNH3_9PLEO</name>
<dbReference type="InterPro" id="IPR052897">
    <property type="entry name" value="Sec-Metab_Biosynth_Hydrolase"/>
</dbReference>
<reference evidence="2" key="1">
    <citation type="journal article" date="2020" name="Stud. Mycol.">
        <title>101 Dothideomycetes genomes: a test case for predicting lifestyles and emergence of pathogens.</title>
        <authorList>
            <person name="Haridas S."/>
            <person name="Albert R."/>
            <person name="Binder M."/>
            <person name="Bloem J."/>
            <person name="Labutti K."/>
            <person name="Salamov A."/>
            <person name="Andreopoulos B."/>
            <person name="Baker S."/>
            <person name="Barry K."/>
            <person name="Bills G."/>
            <person name="Bluhm B."/>
            <person name="Cannon C."/>
            <person name="Castanera R."/>
            <person name="Culley D."/>
            <person name="Daum C."/>
            <person name="Ezra D."/>
            <person name="Gonzalez J."/>
            <person name="Henrissat B."/>
            <person name="Kuo A."/>
            <person name="Liang C."/>
            <person name="Lipzen A."/>
            <person name="Lutzoni F."/>
            <person name="Magnuson J."/>
            <person name="Mondo S."/>
            <person name="Nolan M."/>
            <person name="Ohm R."/>
            <person name="Pangilinan J."/>
            <person name="Park H.-J."/>
            <person name="Ramirez L."/>
            <person name="Alfaro M."/>
            <person name="Sun H."/>
            <person name="Tritt A."/>
            <person name="Yoshinaga Y."/>
            <person name="Zwiers L.-H."/>
            <person name="Turgeon B."/>
            <person name="Goodwin S."/>
            <person name="Spatafora J."/>
            <person name="Crous P."/>
            <person name="Grigoriev I."/>
        </authorList>
    </citation>
    <scope>NUCLEOTIDE SEQUENCE</scope>
    <source>
        <strain evidence="2">CBS 473.64</strain>
    </source>
</reference>
<gene>
    <name evidence="2" type="ORF">P280DRAFT_472787</name>
</gene>
<dbReference type="EMBL" id="MU006796">
    <property type="protein sequence ID" value="KAF2636920.1"/>
    <property type="molecule type" value="Genomic_DNA"/>
</dbReference>
<evidence type="ECO:0000259" key="1">
    <source>
        <dbReference type="Pfam" id="PF12697"/>
    </source>
</evidence>
<dbReference type="SUPFAM" id="SSF53474">
    <property type="entry name" value="alpha/beta-Hydrolases"/>
    <property type="match status" value="1"/>
</dbReference>
<dbReference type="PANTHER" id="PTHR37017">
    <property type="entry name" value="AB HYDROLASE-1 DOMAIN-CONTAINING PROTEIN-RELATED"/>
    <property type="match status" value="1"/>
</dbReference>
<dbReference type="OrthoDB" id="1263307at2759"/>
<keyword evidence="3" id="KW-1185">Reference proteome</keyword>
<dbReference type="Proteomes" id="UP000799753">
    <property type="component" value="Unassembled WGS sequence"/>
</dbReference>
<accession>A0A6A6RNH3</accession>
<dbReference type="InterPro" id="IPR000073">
    <property type="entry name" value="AB_hydrolase_1"/>
</dbReference>
<protein>
    <recommendedName>
        <fullName evidence="1">AB hydrolase-1 domain-containing protein</fullName>
    </recommendedName>
</protein>
<proteinExistence type="predicted"/>
<feature type="domain" description="AB hydrolase-1" evidence="1">
    <location>
        <begin position="3"/>
        <end position="195"/>
    </location>
</feature>
<organism evidence="2 3">
    <name type="scientific">Massarina eburnea CBS 473.64</name>
    <dbReference type="NCBI Taxonomy" id="1395130"/>
    <lineage>
        <taxon>Eukaryota</taxon>
        <taxon>Fungi</taxon>
        <taxon>Dikarya</taxon>
        <taxon>Ascomycota</taxon>
        <taxon>Pezizomycotina</taxon>
        <taxon>Dothideomycetes</taxon>
        <taxon>Pleosporomycetidae</taxon>
        <taxon>Pleosporales</taxon>
        <taxon>Massarineae</taxon>
        <taxon>Massarinaceae</taxon>
        <taxon>Massarina</taxon>
    </lineage>
</organism>
<dbReference type="PANTHER" id="PTHR37017:SF13">
    <property type="entry name" value="AB HYDROLASE-1 DOMAIN-CONTAINING PROTEIN"/>
    <property type="match status" value="1"/>
</dbReference>
<dbReference type="Gene3D" id="3.40.50.1820">
    <property type="entry name" value="alpha/beta hydrolase"/>
    <property type="match status" value="1"/>
</dbReference>
<dbReference type="Pfam" id="PF12697">
    <property type="entry name" value="Abhydrolase_6"/>
    <property type="match status" value="1"/>
</dbReference>
<dbReference type="AlphaFoldDB" id="A0A6A6RNH3"/>
<evidence type="ECO:0000313" key="2">
    <source>
        <dbReference type="EMBL" id="KAF2636920.1"/>
    </source>
</evidence>
<evidence type="ECO:0000313" key="3">
    <source>
        <dbReference type="Proteomes" id="UP000799753"/>
    </source>
</evidence>
<dbReference type="InterPro" id="IPR029058">
    <property type="entry name" value="AB_hydrolase_fold"/>
</dbReference>
<sequence length="207" mass="22265">MYDDADHINAEAGKLADEGKDVILVAHSYGGVPTSQSIKGVSKAEREKVGKKGGVVRVAYMAALVPELGGSAASLMAGGENMTYVAPDEDGWLYHVDMKITAPIVFSSLSPEDALERCKEFSTHSGASFANELTNAGYLNVPASYLFSEKDQCVLPKVQQRGIDNIEKATGRKVDVTRIAADHCPEVSVPETVLDWWVHLIELGGKE</sequence>